<reference evidence="14 15" key="1">
    <citation type="journal article" date="1991" name="Int. J. Syst. Bacteriol.">
        <title>Description of the erythromycin-producing bacterium Arthrobacter sp. strain NRRL B-3381 as Aeromicrobium erythreum gen. nov., sp. nov.</title>
        <authorList>
            <person name="Miller E.S."/>
            <person name="Woese C.R."/>
            <person name="Brenner S."/>
        </authorList>
    </citation>
    <scope>NUCLEOTIDE SEQUENCE [LARGE SCALE GENOMIC DNA]</scope>
    <source>
        <strain evidence="14 15">AR18</strain>
    </source>
</reference>
<keyword evidence="8" id="KW-0560">Oxidoreductase</keyword>
<dbReference type="GO" id="GO:0003997">
    <property type="term" value="F:acyl-CoA oxidase activity"/>
    <property type="evidence" value="ECO:0007669"/>
    <property type="project" value="UniProtKB-EC"/>
</dbReference>
<dbReference type="OrthoDB" id="1144545at2"/>
<dbReference type="Gene3D" id="2.40.110.10">
    <property type="entry name" value="Butyryl-CoA Dehydrogenase, subunit A, domain 2"/>
    <property type="match status" value="1"/>
</dbReference>
<dbReference type="InterPro" id="IPR036250">
    <property type="entry name" value="AcylCo_DH-like_C"/>
</dbReference>
<dbReference type="SUPFAM" id="SSF56645">
    <property type="entry name" value="Acyl-CoA dehydrogenase NM domain-like"/>
    <property type="match status" value="1"/>
</dbReference>
<evidence type="ECO:0000256" key="9">
    <source>
        <dbReference type="ARBA" id="ARBA00023098"/>
    </source>
</evidence>
<dbReference type="RefSeq" id="WP_067853624.1">
    <property type="nucleotide sequence ID" value="NZ_CP011502.1"/>
</dbReference>
<dbReference type="Pfam" id="PF02770">
    <property type="entry name" value="Acyl-CoA_dh_M"/>
    <property type="match status" value="1"/>
</dbReference>
<dbReference type="InterPro" id="IPR012258">
    <property type="entry name" value="Acyl-CoA_oxidase"/>
</dbReference>
<gene>
    <name evidence="14" type="ORF">AERYTH_01300</name>
</gene>
<name>A0A0U4CJR2_9ACTN</name>
<dbReference type="Proteomes" id="UP000067689">
    <property type="component" value="Chromosome"/>
</dbReference>
<dbReference type="KEGG" id="aer:AERYTH_01300"/>
<evidence type="ECO:0000256" key="3">
    <source>
        <dbReference type="ARBA" id="ARBA00006288"/>
    </source>
</evidence>
<dbReference type="InterPro" id="IPR002655">
    <property type="entry name" value="Acyl-CoA_oxidase_C"/>
</dbReference>
<organism evidence="14 15">
    <name type="scientific">Aeromicrobium erythreum</name>
    <dbReference type="NCBI Taxonomy" id="2041"/>
    <lineage>
        <taxon>Bacteria</taxon>
        <taxon>Bacillati</taxon>
        <taxon>Actinomycetota</taxon>
        <taxon>Actinomycetes</taxon>
        <taxon>Propionibacteriales</taxon>
        <taxon>Nocardioidaceae</taxon>
        <taxon>Aeromicrobium</taxon>
    </lineage>
</organism>
<evidence type="ECO:0000256" key="4">
    <source>
        <dbReference type="ARBA" id="ARBA00012870"/>
    </source>
</evidence>
<sequence length="633" mass="69652">MTLSDEVRIALDGKWRHVREQSRTELAAMELAYDLDLDIDAARERTLRQLHGLVPTGVPAAGFRTEHGGGGDPGMAVTGIEMLAQFDLSLMVKAGVQWGLFGGAVENLGTERHRDLIPRLIELDLVGCYAMTEIGHGSNVQHLETTATYDAETQEFVVDSPTPSATKDYIGNAAAHATVAAVYAQLVTRGENHGVHCFLVPIRDDQGQVLEGVEVGDDRHKGGLGGVDNGRLAFHQVRIPRVNLLNKYGDVAEDGTYSSPIDDVNRRFFSMLGTLVRGRISVGGSALAAAEVALSIAGRYALQRRQFGQEGEPEVLLADYRLHQRRLLPLLARSYAYRFAQNQQVSRMDRLQRATEPDAQQQRELEGRAAGLKAIMTWHASRAINESREMCGGAGYLAENRLTVLRGDIDVFTTFEGDNHVMLQLLSKELLTSYAKEVGGLDPFGMVRFVAETVADTVRERTAASQLIQRLIDAAPAGGDAHDLLDRGTQLSLFEDREQHLIETAARRLQRAAKAKGEEAFRIFNDAQDHLIRCGRAHVDRVVLEAFTAGIARCEDEEAADLLRQVCTVYALSVIEDDLAWFMAHNRISDQRAKAVTQLLNEQLAELRPHLLTLVEGLGVPEETLGAAMLLKQ</sequence>
<dbReference type="PANTHER" id="PTHR10909:SF382">
    <property type="entry name" value="ACYL-COENZYME A OXIDASE"/>
    <property type="match status" value="1"/>
</dbReference>
<dbReference type="PATRIC" id="fig|2041.4.peg.273"/>
<dbReference type="InterPro" id="IPR046373">
    <property type="entry name" value="Acyl-CoA_Oxase/DH_mid-dom_sf"/>
</dbReference>
<dbReference type="FunFam" id="1.20.140.10:FF:000010">
    <property type="entry name" value="Acyl-coenzyme A oxidase"/>
    <property type="match status" value="1"/>
</dbReference>
<evidence type="ECO:0000256" key="6">
    <source>
        <dbReference type="ARBA" id="ARBA00022827"/>
    </source>
</evidence>
<protein>
    <recommendedName>
        <fullName evidence="4">acyl-CoA oxidase</fullName>
        <ecNumber evidence="4">1.3.3.6</ecNumber>
    </recommendedName>
</protein>
<evidence type="ECO:0000259" key="13">
    <source>
        <dbReference type="Pfam" id="PF22924"/>
    </source>
</evidence>
<feature type="domain" description="Acyl-CoA oxidase/dehydrogenase middle" evidence="12">
    <location>
        <begin position="128"/>
        <end position="237"/>
    </location>
</feature>
<evidence type="ECO:0000313" key="14">
    <source>
        <dbReference type="EMBL" id="ALX03430.1"/>
    </source>
</evidence>
<dbReference type="GO" id="GO:0071949">
    <property type="term" value="F:FAD binding"/>
    <property type="evidence" value="ECO:0007669"/>
    <property type="project" value="InterPro"/>
</dbReference>
<comment type="cofactor">
    <cofactor evidence="1">
        <name>FAD</name>
        <dbReference type="ChEBI" id="CHEBI:57692"/>
    </cofactor>
</comment>
<evidence type="ECO:0000256" key="2">
    <source>
        <dbReference type="ARBA" id="ARBA00004275"/>
    </source>
</evidence>
<evidence type="ECO:0000256" key="7">
    <source>
        <dbReference type="ARBA" id="ARBA00022832"/>
    </source>
</evidence>
<dbReference type="InterPro" id="IPR006091">
    <property type="entry name" value="Acyl-CoA_Oxase/DH_mid-dom"/>
</dbReference>
<keyword evidence="6" id="KW-0274">FAD</keyword>
<feature type="domain" description="Acyl-CoA oxidase C-alpha1" evidence="13">
    <location>
        <begin position="273"/>
        <end position="431"/>
    </location>
</feature>
<evidence type="ECO:0000256" key="1">
    <source>
        <dbReference type="ARBA" id="ARBA00001974"/>
    </source>
</evidence>
<evidence type="ECO:0000256" key="5">
    <source>
        <dbReference type="ARBA" id="ARBA00022630"/>
    </source>
</evidence>
<dbReference type="GO" id="GO:0055088">
    <property type="term" value="P:lipid homeostasis"/>
    <property type="evidence" value="ECO:0007669"/>
    <property type="project" value="TreeGrafter"/>
</dbReference>
<feature type="domain" description="Acyl-CoA oxidase C-terminal" evidence="11">
    <location>
        <begin position="490"/>
        <end position="628"/>
    </location>
</feature>
<evidence type="ECO:0000256" key="10">
    <source>
        <dbReference type="ARBA" id="ARBA00023140"/>
    </source>
</evidence>
<dbReference type="Pfam" id="PF01756">
    <property type="entry name" value="ACOX"/>
    <property type="match status" value="1"/>
</dbReference>
<keyword evidence="5" id="KW-0285">Flavoprotein</keyword>
<keyword evidence="9" id="KW-0443">Lipid metabolism</keyword>
<evidence type="ECO:0000313" key="15">
    <source>
        <dbReference type="Proteomes" id="UP000067689"/>
    </source>
</evidence>
<comment type="subcellular location">
    <subcellularLocation>
        <location evidence="2">Peroxisome</location>
    </subcellularLocation>
</comment>
<dbReference type="InterPro" id="IPR055060">
    <property type="entry name" value="ACOX_C_alpha1"/>
</dbReference>
<comment type="similarity">
    <text evidence="3">Belongs to the acyl-CoA oxidase family.</text>
</comment>
<dbReference type="SUPFAM" id="SSF47203">
    <property type="entry name" value="Acyl-CoA dehydrogenase C-terminal domain-like"/>
    <property type="match status" value="2"/>
</dbReference>
<evidence type="ECO:0000259" key="11">
    <source>
        <dbReference type="Pfam" id="PF01756"/>
    </source>
</evidence>
<dbReference type="EC" id="1.3.3.6" evidence="4"/>
<keyword evidence="15" id="KW-1185">Reference proteome</keyword>
<evidence type="ECO:0000259" key="12">
    <source>
        <dbReference type="Pfam" id="PF02770"/>
    </source>
</evidence>
<dbReference type="PANTHER" id="PTHR10909">
    <property type="entry name" value="ELECTRON TRANSPORT OXIDOREDUCTASE"/>
    <property type="match status" value="1"/>
</dbReference>
<dbReference type="STRING" id="2041.AERYTH_01300"/>
<dbReference type="Pfam" id="PF22924">
    <property type="entry name" value="ACOX_C_alpha1"/>
    <property type="match status" value="1"/>
</dbReference>
<dbReference type="FunFam" id="2.40.110.10:FF:000005">
    <property type="entry name" value="Acyl-coenzyme A oxidase"/>
    <property type="match status" value="1"/>
</dbReference>
<dbReference type="GO" id="GO:0033540">
    <property type="term" value="P:fatty acid beta-oxidation using acyl-CoA oxidase"/>
    <property type="evidence" value="ECO:0007669"/>
    <property type="project" value="TreeGrafter"/>
</dbReference>
<proteinExistence type="inferred from homology"/>
<keyword evidence="10" id="KW-0576">Peroxisome</keyword>
<dbReference type="EMBL" id="CP011502">
    <property type="protein sequence ID" value="ALX03430.1"/>
    <property type="molecule type" value="Genomic_DNA"/>
</dbReference>
<evidence type="ECO:0000256" key="8">
    <source>
        <dbReference type="ARBA" id="ARBA00023002"/>
    </source>
</evidence>
<accession>A0A0U4CJR2</accession>
<dbReference type="PIRSF" id="PIRSF000168">
    <property type="entry name" value="Acyl-CoA_oxidase"/>
    <property type="match status" value="1"/>
</dbReference>
<dbReference type="FunFam" id="1.20.140.10:FF:000007">
    <property type="entry name" value="Acyl-coenzyme A oxidase"/>
    <property type="match status" value="1"/>
</dbReference>
<dbReference type="Gene3D" id="1.20.140.10">
    <property type="entry name" value="Butyryl-CoA Dehydrogenase, subunit A, domain 3"/>
    <property type="match status" value="2"/>
</dbReference>
<dbReference type="AlphaFoldDB" id="A0A0U4CJR2"/>
<keyword evidence="7" id="KW-0276">Fatty acid metabolism</keyword>
<dbReference type="InterPro" id="IPR009100">
    <property type="entry name" value="AcylCoA_DH/oxidase_NM_dom_sf"/>
</dbReference>
<dbReference type="GO" id="GO:0005504">
    <property type="term" value="F:fatty acid binding"/>
    <property type="evidence" value="ECO:0007669"/>
    <property type="project" value="TreeGrafter"/>
</dbReference>